<organism evidence="2 3">
    <name type="scientific">Saccharolobus shibatae</name>
    <dbReference type="NCBI Taxonomy" id="2286"/>
    <lineage>
        <taxon>Archaea</taxon>
        <taxon>Thermoproteota</taxon>
        <taxon>Thermoprotei</taxon>
        <taxon>Sulfolobales</taxon>
        <taxon>Sulfolobaceae</taxon>
        <taxon>Saccharolobus</taxon>
    </lineage>
</organism>
<feature type="transmembrane region" description="Helical" evidence="1">
    <location>
        <begin position="338"/>
        <end position="359"/>
    </location>
</feature>
<reference evidence="2" key="1">
    <citation type="journal article" date="2021" name="Environ. Microbiol.">
        <title>New insights into the diversity and evolution of the archaeal mobilome from three complete genomes of Saccharolobus shibatae.</title>
        <authorList>
            <person name="Medvedeva S."/>
            <person name="Brandt D."/>
            <person name="Cvirkaite-Krupovic V."/>
            <person name="Liu Y."/>
            <person name="Severinov K."/>
            <person name="Ishino S."/>
            <person name="Ishino Y."/>
            <person name="Prangishvili D."/>
            <person name="Kalinowski J."/>
            <person name="Krupovic M."/>
        </authorList>
    </citation>
    <scope>NUCLEOTIDE SEQUENCE</scope>
    <source>
        <strain evidence="2">BEU9</strain>
    </source>
</reference>
<evidence type="ECO:0000313" key="3">
    <source>
        <dbReference type="Proteomes" id="UP000693941"/>
    </source>
</evidence>
<feature type="transmembrane region" description="Helical" evidence="1">
    <location>
        <begin position="12"/>
        <end position="30"/>
    </location>
</feature>
<gene>
    <name evidence="2" type="ORF">J5U21_00653</name>
</gene>
<dbReference type="AlphaFoldDB" id="A0A8F5GVH2"/>
<evidence type="ECO:0000256" key="1">
    <source>
        <dbReference type="SAM" id="Phobius"/>
    </source>
</evidence>
<proteinExistence type="predicted"/>
<name>A0A8F5GVH2_9CREN</name>
<keyword evidence="1" id="KW-1133">Transmembrane helix</keyword>
<evidence type="ECO:0000313" key="2">
    <source>
        <dbReference type="EMBL" id="QXJ31004.1"/>
    </source>
</evidence>
<accession>A0A8F5GVH2</accession>
<sequence length="433" mass="49690">MTKVKINKNLRIGIIFLLIVLIAIVAYFNYENAIPHVVFAGYQLKSEMTFITQGLLKTYPVGDSKLMGYINVSEPTTYLSLYTYAYVRNSILYNNASVVYNQTYYFLKLTKILFLKFNVSDINYEIYITTPYYSKLIIQNLTHNGTIPINITWIYNLYRVLDNETGVYAQPIINLIINGSAIVSLNINGNVISIDLIKNSITNVVQRPVYGKLVSLNGYPISQLIMLYVSPYFYPKPVSVNYSLIIDISNFNYTIEQNSYQNPIEVNISQLYSIAKNFTLTYNLSPTTPIIFLNFTAKYSNFTFRPYIEIVDNNGMIQAQEFNNSLVYPVYKTITDTFNYFSLIYILLPIAALIYLLLFTQSASPSPLSIIMKKYNKIIVKVNDLPPSEKRIIRVSDFSELLKLSQILAKPILANGSKLWINDENLVYIYELS</sequence>
<protein>
    <submittedName>
        <fullName evidence="2">Uncharacterized protein</fullName>
    </submittedName>
</protein>
<dbReference type="EMBL" id="CP077715">
    <property type="protein sequence ID" value="QXJ31004.1"/>
    <property type="molecule type" value="Genomic_DNA"/>
</dbReference>
<keyword evidence="1" id="KW-0812">Transmembrane</keyword>
<keyword evidence="1" id="KW-0472">Membrane</keyword>
<dbReference type="GeneID" id="65559186"/>
<dbReference type="RefSeq" id="WP_218261129.1">
    <property type="nucleotide sequence ID" value="NZ_CP077715.1"/>
</dbReference>
<dbReference type="Proteomes" id="UP000693941">
    <property type="component" value="Chromosome"/>
</dbReference>